<evidence type="ECO:0000256" key="1">
    <source>
        <dbReference type="SAM" id="Phobius"/>
    </source>
</evidence>
<keyword evidence="1" id="KW-0812">Transmembrane</keyword>
<organism evidence="2">
    <name type="scientific">viral metagenome</name>
    <dbReference type="NCBI Taxonomy" id="1070528"/>
    <lineage>
        <taxon>unclassified sequences</taxon>
        <taxon>metagenomes</taxon>
        <taxon>organismal metagenomes</taxon>
    </lineage>
</organism>
<feature type="transmembrane region" description="Helical" evidence="1">
    <location>
        <begin position="145"/>
        <end position="168"/>
    </location>
</feature>
<proteinExistence type="predicted"/>
<name>A0A6C0C0D7_9ZZZZ</name>
<evidence type="ECO:0000313" key="2">
    <source>
        <dbReference type="EMBL" id="QHS98067.1"/>
    </source>
</evidence>
<protein>
    <submittedName>
        <fullName evidence="2">Uncharacterized protein</fullName>
    </submittedName>
</protein>
<keyword evidence="1" id="KW-1133">Transmembrane helix</keyword>
<dbReference type="EMBL" id="MN739312">
    <property type="protein sequence ID" value="QHS98067.1"/>
    <property type="molecule type" value="Genomic_DNA"/>
</dbReference>
<reference evidence="2" key="1">
    <citation type="journal article" date="2020" name="Nature">
        <title>Giant virus diversity and host interactions through global metagenomics.</title>
        <authorList>
            <person name="Schulz F."/>
            <person name="Roux S."/>
            <person name="Paez-Espino D."/>
            <person name="Jungbluth S."/>
            <person name="Walsh D.A."/>
            <person name="Denef V.J."/>
            <person name="McMahon K.D."/>
            <person name="Konstantinidis K.T."/>
            <person name="Eloe-Fadrosh E.A."/>
            <person name="Kyrpides N.C."/>
            <person name="Woyke T."/>
        </authorList>
    </citation>
    <scope>NUCLEOTIDE SEQUENCE</scope>
    <source>
        <strain evidence="2">GVMAG-M-3300020182-84</strain>
    </source>
</reference>
<sequence>MEKTSRIADLPIQNDNGSLQNVLEQSNQDQSMYTPINIHPNPYGISEKNPIMENPVHQERPAQKNVRFQDEMSENYRNMISVQEKQDLPSRDIPMDNSVYTQDETIQQNYIPNKNVPDYLDSYDQEERKVRAYEKEKHQKKMIDIILEEIQLAVYVAILFFIFQTAAFRKLIWNHFTFLPILSSDGNINVNGIMFKSVLFGAVFYCSQKLAAYLSEL</sequence>
<keyword evidence="1" id="KW-0472">Membrane</keyword>
<accession>A0A6C0C0D7</accession>
<dbReference type="AlphaFoldDB" id="A0A6C0C0D7"/>